<organism evidence="1">
    <name type="scientific">Schistosoma japonicum</name>
    <name type="common">Blood fluke</name>
    <dbReference type="NCBI Taxonomy" id="6182"/>
    <lineage>
        <taxon>Eukaryota</taxon>
        <taxon>Metazoa</taxon>
        <taxon>Spiralia</taxon>
        <taxon>Lophotrochozoa</taxon>
        <taxon>Platyhelminthes</taxon>
        <taxon>Trematoda</taxon>
        <taxon>Digenea</taxon>
        <taxon>Strigeidida</taxon>
        <taxon>Schistosomatoidea</taxon>
        <taxon>Schistosomatidae</taxon>
        <taxon>Schistosoma</taxon>
    </lineage>
</organism>
<dbReference type="AlphaFoldDB" id="C1L6I4"/>
<evidence type="ECO:0000313" key="1">
    <source>
        <dbReference type="EMBL" id="CAX70312.1"/>
    </source>
</evidence>
<reference evidence="1" key="2">
    <citation type="submission" date="2009-03" db="EMBL/GenBank/DDBJ databases">
        <authorList>
            <person name="Gang L."/>
        </authorList>
    </citation>
    <scope>NUCLEOTIDE SEQUENCE</scope>
    <source>
        <strain evidence="1">Anhui</strain>
    </source>
</reference>
<sequence>MSSSLPLQLIFNQTVKPVIKSTISDSAQHMSLSDHCCLSTYFDAALHISYISEQYLLQPHNPVVLTTPRSKQINGY</sequence>
<name>C1L6I4_SCHJA</name>
<reference evidence="1" key="1">
    <citation type="journal article" date="2009" name="Nature">
        <title>The Schistosoma japonicum genome reveals features of host-parasite interplay.</title>
        <authorList>
            <person name="Liu F."/>
            <person name="Zhou Y."/>
            <person name="Wang Z.Q."/>
            <person name="Lu G."/>
            <person name="Zheng H."/>
            <person name="Brindley P.J."/>
            <person name="McManus D.P."/>
            <person name="Blair D."/>
            <person name="Zhang Q.H."/>
            <person name="Zhong Y."/>
            <person name="Wang S."/>
            <person name="Han Z.G."/>
            <person name="Chen Z."/>
        </authorList>
    </citation>
    <scope>NUCLEOTIDE SEQUENCE</scope>
    <source>
        <strain evidence="1">Anhui</strain>
    </source>
</reference>
<proteinExistence type="evidence at transcript level"/>
<accession>C1L6I4</accession>
<protein>
    <submittedName>
        <fullName evidence="1">Uncharacterized protein</fullName>
    </submittedName>
</protein>
<dbReference type="EMBL" id="FN314579">
    <property type="protein sequence ID" value="CAX70312.1"/>
    <property type="molecule type" value="mRNA"/>
</dbReference>